<gene>
    <name evidence="1" type="primary">sepF</name>
    <name evidence="1" type="ORF">OdinLCB4_002390</name>
</gene>
<dbReference type="Proteomes" id="UP000186851">
    <property type="component" value="Chromosome"/>
</dbReference>
<proteinExistence type="predicted"/>
<dbReference type="GO" id="GO:0051301">
    <property type="term" value="P:cell division"/>
    <property type="evidence" value="ECO:0007669"/>
    <property type="project" value="UniProtKB-KW"/>
</dbReference>
<dbReference type="Gene3D" id="3.30.110.150">
    <property type="entry name" value="SepF-like protein"/>
    <property type="match status" value="1"/>
</dbReference>
<reference evidence="1" key="1">
    <citation type="journal article" date="2017" name="Nature">
        <title>Asgard archaea illuminate the origin of eukaryotic cellular complexity.</title>
        <authorList>
            <person name="Zaremba-Niedzwiedzka K."/>
            <person name="Caceres E.F."/>
            <person name="Saw J.H."/>
            <person name="Backstrom D."/>
            <person name="Juzokaite L."/>
            <person name="Vancaester E."/>
            <person name="Seitz K.W."/>
            <person name="Anantharaman K."/>
            <person name="Starnawski P."/>
            <person name="Kjeldsen K.U."/>
            <person name="Scott M.B."/>
            <person name="Nunoura T."/>
            <person name="Banfield J.F."/>
            <person name="Schramm A."/>
            <person name="Baker B.J."/>
            <person name="Spang A."/>
            <person name="Ettema T.J.G."/>
        </authorList>
    </citation>
    <scope>NUCLEOTIDE SEQUENCE</scope>
    <source>
        <strain evidence="1">LCB_4</strain>
    </source>
</reference>
<dbReference type="Pfam" id="PF04472">
    <property type="entry name" value="SepF"/>
    <property type="match status" value="1"/>
</dbReference>
<dbReference type="InterPro" id="IPR007561">
    <property type="entry name" value="Cell_div_SepF/SepF-rel"/>
</dbReference>
<keyword evidence="1" id="KW-0132">Cell division</keyword>
<organism evidence="1 2">
    <name type="scientific">Odinarchaeota yellowstonii (strain LCB_4)</name>
    <dbReference type="NCBI Taxonomy" id="1841599"/>
    <lineage>
        <taxon>Archaea</taxon>
        <taxon>Promethearchaeati</taxon>
        <taxon>Candidatus Odinarchaeota</taxon>
        <taxon>Candidatus Odinarchaeia</taxon>
        <taxon>Candidatus Odinarchaeales</taxon>
        <taxon>Candidatus Odinarchaeaceae</taxon>
        <taxon>Candidatus Odinarchaeum</taxon>
    </lineage>
</organism>
<reference evidence="1" key="2">
    <citation type="journal article" date="2022" name="Nat. Microbiol.">
        <title>A closed Candidatus Odinarchaeum chromosome exposes Asgard archaeal viruses.</title>
        <authorList>
            <person name="Tamarit D."/>
            <person name="Caceres E.F."/>
            <person name="Krupovic M."/>
            <person name="Nijland R."/>
            <person name="Eme L."/>
            <person name="Robinson N.P."/>
            <person name="Ettema T.J.G."/>
        </authorList>
    </citation>
    <scope>NUCLEOTIDE SEQUENCE</scope>
    <source>
        <strain evidence="1">LCB_4</strain>
    </source>
</reference>
<dbReference type="InterPro" id="IPR012426">
    <property type="entry name" value="SepF_arc"/>
</dbReference>
<name>A0AAF0D343_ODILC</name>
<dbReference type="EMBL" id="CP091871">
    <property type="protein sequence ID" value="WEU40786.1"/>
    <property type="molecule type" value="Genomic_DNA"/>
</dbReference>
<evidence type="ECO:0000313" key="2">
    <source>
        <dbReference type="Proteomes" id="UP000186851"/>
    </source>
</evidence>
<protein>
    <submittedName>
        <fullName evidence="1">Cell division protein SepF</fullName>
    </submittedName>
</protein>
<dbReference type="InterPro" id="IPR038594">
    <property type="entry name" value="SepF-like_sf"/>
</dbReference>
<keyword evidence="1" id="KW-0131">Cell cycle</keyword>
<accession>A0AAF0D343</accession>
<sequence length="137" mass="15320">MGLLSKIFRRKKIGEETLPTEANSASKEDVSFIEECSVEAQKNVEEKNIIISERYIKVIHLYGLTDVEEVQNELESGNIIIVDISTLKKNGGGTIELKRAVEQMKGVVKVKNGDIAQFSEKYIIVTPPGVKIWRKTG</sequence>
<dbReference type="PIRSF" id="PIRSF019313">
    <property type="entry name" value="UCP019313"/>
    <property type="match status" value="1"/>
</dbReference>
<dbReference type="KEGG" id="oyw:OdinLCB4_002390"/>
<dbReference type="AlphaFoldDB" id="A0AAF0D343"/>
<evidence type="ECO:0000313" key="1">
    <source>
        <dbReference type="EMBL" id="WEU40786.1"/>
    </source>
</evidence>